<feature type="domain" description="Ig-like" evidence="2">
    <location>
        <begin position="60"/>
        <end position="160"/>
    </location>
</feature>
<name>A0A6J1S2A1_FRAOC</name>
<dbReference type="RefSeq" id="XP_026275335.1">
    <property type="nucleotide sequence ID" value="XM_026419550.2"/>
</dbReference>
<dbReference type="SMART" id="SM00409">
    <property type="entry name" value="IG"/>
    <property type="match status" value="2"/>
</dbReference>
<dbReference type="RefSeq" id="XP_052125332.1">
    <property type="nucleotide sequence ID" value="XM_052269372.1"/>
</dbReference>
<evidence type="ECO:0000313" key="6">
    <source>
        <dbReference type="RefSeq" id="XP_052125332.1"/>
    </source>
</evidence>
<dbReference type="SMART" id="SM00408">
    <property type="entry name" value="IGc2"/>
    <property type="match status" value="2"/>
</dbReference>
<dbReference type="InterPro" id="IPR003598">
    <property type="entry name" value="Ig_sub2"/>
</dbReference>
<dbReference type="InterPro" id="IPR036179">
    <property type="entry name" value="Ig-like_dom_sf"/>
</dbReference>
<feature type="domain" description="Ig-like" evidence="2">
    <location>
        <begin position="164"/>
        <end position="256"/>
    </location>
</feature>
<evidence type="ECO:0000313" key="5">
    <source>
        <dbReference type="RefSeq" id="XP_026275335.1"/>
    </source>
</evidence>
<dbReference type="FunFam" id="2.60.40.10:FF:000129">
    <property type="entry name" value="CLUMA_CG018772, isoform A"/>
    <property type="match status" value="1"/>
</dbReference>
<dbReference type="Pfam" id="PF07686">
    <property type="entry name" value="V-set"/>
    <property type="match status" value="1"/>
</dbReference>
<dbReference type="GO" id="GO:0050808">
    <property type="term" value="P:synapse organization"/>
    <property type="evidence" value="ECO:0007669"/>
    <property type="project" value="TreeGrafter"/>
</dbReference>
<reference evidence="4 5" key="1">
    <citation type="submission" date="2025-04" db="UniProtKB">
        <authorList>
            <consortium name="RefSeq"/>
        </authorList>
    </citation>
    <scope>IDENTIFICATION</scope>
    <source>
        <tissue evidence="4 5">Whole organism</tissue>
    </source>
</reference>
<evidence type="ECO:0000313" key="4">
    <source>
        <dbReference type="RefSeq" id="XP_026275334.1"/>
    </source>
</evidence>
<gene>
    <name evidence="4 5 6" type="primary">LOC113204377</name>
</gene>
<dbReference type="OrthoDB" id="5969816at2759"/>
<feature type="chain" id="PRO_5044639426" evidence="1">
    <location>
        <begin position="18"/>
        <end position="313"/>
    </location>
</feature>
<dbReference type="AlphaFoldDB" id="A0A6J1S2A1"/>
<dbReference type="PROSITE" id="PS50835">
    <property type="entry name" value="IG_LIKE"/>
    <property type="match status" value="2"/>
</dbReference>
<dbReference type="KEGG" id="foc:113204377"/>
<dbReference type="InterPro" id="IPR007110">
    <property type="entry name" value="Ig-like_dom"/>
</dbReference>
<protein>
    <submittedName>
        <fullName evidence="4 5">Zwei Ig domain protein zig-8-like isoform X1</fullName>
    </submittedName>
    <submittedName>
        <fullName evidence="6">Zwei Ig domain protein zig-8-like isoform X2</fullName>
    </submittedName>
</protein>
<evidence type="ECO:0000256" key="1">
    <source>
        <dbReference type="SAM" id="SignalP"/>
    </source>
</evidence>
<dbReference type="InterPro" id="IPR037448">
    <property type="entry name" value="Zig-8"/>
</dbReference>
<dbReference type="FunFam" id="2.60.40.10:FF:000533">
    <property type="entry name" value="Uncharacterized protein, isoform A"/>
    <property type="match status" value="1"/>
</dbReference>
<dbReference type="SUPFAM" id="SSF48726">
    <property type="entry name" value="Immunoglobulin"/>
    <property type="match status" value="2"/>
</dbReference>
<evidence type="ECO:0000259" key="2">
    <source>
        <dbReference type="PROSITE" id="PS50835"/>
    </source>
</evidence>
<dbReference type="InterPro" id="IPR013783">
    <property type="entry name" value="Ig-like_fold"/>
</dbReference>
<dbReference type="RefSeq" id="XP_026275334.1">
    <property type="nucleotide sequence ID" value="XM_026419549.2"/>
</dbReference>
<sequence>MDLPLLALLVLTGCVDLLVSIAPGSNNIPDANGNHKDDGSEDSRRSHRTFQQEGVALSEPPFFDLTVPTNLTGLVGKTAYLNCRVKNLGNRTVSWVRHRDIHLLTVGRYTYTSDQRFEAVHSPHTEDWTLRIRYPQRKDSGLYECQISTTPPMGHSMYLTVVEPETDIIGGPNLYIHEGSTINLTCVVKFAPEPPSSVIWSHNHGVINFDSPRGGISLVTEKGPVTSSRLLIQKAGPSDDGDYTCDPASANPATVRVHILNGNAPCSGLTPCLLPPTSEPEPTPVVENASAAPVVSTLPPCTTAPGARCCPGC</sequence>
<keyword evidence="1" id="KW-0732">Signal</keyword>
<dbReference type="InterPro" id="IPR013151">
    <property type="entry name" value="Immunoglobulin_dom"/>
</dbReference>
<dbReference type="SMART" id="SM00406">
    <property type="entry name" value="IGv"/>
    <property type="match status" value="1"/>
</dbReference>
<organism evidence="3 4">
    <name type="scientific">Frankliniella occidentalis</name>
    <name type="common">Western flower thrips</name>
    <name type="synonym">Euthrips occidentalis</name>
    <dbReference type="NCBI Taxonomy" id="133901"/>
    <lineage>
        <taxon>Eukaryota</taxon>
        <taxon>Metazoa</taxon>
        <taxon>Ecdysozoa</taxon>
        <taxon>Arthropoda</taxon>
        <taxon>Hexapoda</taxon>
        <taxon>Insecta</taxon>
        <taxon>Pterygota</taxon>
        <taxon>Neoptera</taxon>
        <taxon>Paraneoptera</taxon>
        <taxon>Thysanoptera</taxon>
        <taxon>Terebrantia</taxon>
        <taxon>Thripoidea</taxon>
        <taxon>Thripidae</taxon>
        <taxon>Frankliniella</taxon>
    </lineage>
</organism>
<dbReference type="Gene3D" id="2.60.40.10">
    <property type="entry name" value="Immunoglobulins"/>
    <property type="match status" value="2"/>
</dbReference>
<feature type="signal peptide" evidence="1">
    <location>
        <begin position="1"/>
        <end position="17"/>
    </location>
</feature>
<accession>A0A6J1S2A1</accession>
<dbReference type="Proteomes" id="UP000504606">
    <property type="component" value="Unplaced"/>
</dbReference>
<dbReference type="GeneID" id="113204377"/>
<dbReference type="PANTHER" id="PTHR23279">
    <property type="entry name" value="DEFECTIVE PROBOSCIS EXTENSION RESPONSE DPR -RELATED"/>
    <property type="match status" value="1"/>
</dbReference>
<dbReference type="GO" id="GO:0032589">
    <property type="term" value="C:neuron projection membrane"/>
    <property type="evidence" value="ECO:0007669"/>
    <property type="project" value="TreeGrafter"/>
</dbReference>
<keyword evidence="3" id="KW-1185">Reference proteome</keyword>
<dbReference type="PANTHER" id="PTHR23279:SF5">
    <property type="entry name" value="DEFECTIVE PROBOSCIS EXTENSION RESPONSE 8, ISOFORM A"/>
    <property type="match status" value="1"/>
</dbReference>
<dbReference type="InterPro" id="IPR013106">
    <property type="entry name" value="Ig_V-set"/>
</dbReference>
<evidence type="ECO:0000313" key="3">
    <source>
        <dbReference type="Proteomes" id="UP000504606"/>
    </source>
</evidence>
<dbReference type="InterPro" id="IPR003599">
    <property type="entry name" value="Ig_sub"/>
</dbReference>
<dbReference type="Pfam" id="PF00047">
    <property type="entry name" value="ig"/>
    <property type="match status" value="1"/>
</dbReference>
<proteinExistence type="predicted"/>